<dbReference type="EMBL" id="SRSO01000042">
    <property type="protein sequence ID" value="TGV00489.1"/>
    <property type="molecule type" value="Genomic_DNA"/>
</dbReference>
<evidence type="ECO:0000313" key="3">
    <source>
        <dbReference type="Proteomes" id="UP000307602"/>
    </source>
</evidence>
<keyword evidence="1" id="KW-0812">Transmembrane</keyword>
<protein>
    <recommendedName>
        <fullName evidence="4">TonB-dependent receptor plug domain-containing protein</fullName>
    </recommendedName>
</protein>
<sequence length="113" mass="12632">MDLLDANRIESVNVLKGDKAIKEYNAKNGVVLIVTKKKMVEIDKSQIKDKGYGTKGKDPMIIINGEKSDQEMIKKLSPDDIESIEVLKEEQGLKKYNTPNGVIIVTTKKGKKK</sequence>
<dbReference type="PROSITE" id="PS52016">
    <property type="entry name" value="TONB_DEPENDENT_REC_3"/>
    <property type="match status" value="1"/>
</dbReference>
<comment type="similarity">
    <text evidence="1">Belongs to the TonB-dependent receptor family.</text>
</comment>
<comment type="subcellular location">
    <subcellularLocation>
        <location evidence="1">Cell outer membrane</location>
        <topology evidence="1">Multi-pass membrane protein</topology>
    </subcellularLocation>
</comment>
<dbReference type="InterPro" id="IPR039426">
    <property type="entry name" value="TonB-dep_rcpt-like"/>
</dbReference>
<keyword evidence="3" id="KW-1185">Reference proteome</keyword>
<dbReference type="Gene3D" id="2.170.130.10">
    <property type="entry name" value="TonB-dependent receptor, plug domain"/>
    <property type="match status" value="1"/>
</dbReference>
<keyword evidence="1" id="KW-0998">Cell outer membrane</keyword>
<accession>A0A4S1DRI1</accession>
<gene>
    <name evidence="2" type="ORF">EM932_19525</name>
</gene>
<evidence type="ECO:0000256" key="1">
    <source>
        <dbReference type="PROSITE-ProRule" id="PRU01360"/>
    </source>
</evidence>
<name>A0A4S1DRI1_9FLAO</name>
<organism evidence="2 3">
    <name type="scientific">Flavivirga rizhaonensis</name>
    <dbReference type="NCBI Taxonomy" id="2559571"/>
    <lineage>
        <taxon>Bacteria</taxon>
        <taxon>Pseudomonadati</taxon>
        <taxon>Bacteroidota</taxon>
        <taxon>Flavobacteriia</taxon>
        <taxon>Flavobacteriales</taxon>
        <taxon>Flavobacteriaceae</taxon>
        <taxon>Flavivirga</taxon>
    </lineage>
</organism>
<evidence type="ECO:0000313" key="2">
    <source>
        <dbReference type="EMBL" id="TGV00489.1"/>
    </source>
</evidence>
<proteinExistence type="inferred from homology"/>
<keyword evidence="1" id="KW-0472">Membrane</keyword>
<dbReference type="GO" id="GO:0009279">
    <property type="term" value="C:cell outer membrane"/>
    <property type="evidence" value="ECO:0007669"/>
    <property type="project" value="UniProtKB-SubCell"/>
</dbReference>
<reference evidence="2 3" key="1">
    <citation type="submission" date="2019-04" db="EMBL/GenBank/DDBJ databases">
        <authorList>
            <person name="Liu A."/>
        </authorList>
    </citation>
    <scope>NUCLEOTIDE SEQUENCE [LARGE SCALE GENOMIC DNA]</scope>
    <source>
        <strain evidence="2 3">RZ03</strain>
    </source>
</reference>
<dbReference type="SUPFAM" id="SSF56935">
    <property type="entry name" value="Porins"/>
    <property type="match status" value="1"/>
</dbReference>
<keyword evidence="1" id="KW-1134">Transmembrane beta strand</keyword>
<evidence type="ECO:0008006" key="4">
    <source>
        <dbReference type="Google" id="ProtNLM"/>
    </source>
</evidence>
<keyword evidence="1" id="KW-0813">Transport</keyword>
<dbReference type="InterPro" id="IPR037066">
    <property type="entry name" value="Plug_dom_sf"/>
</dbReference>
<dbReference type="AlphaFoldDB" id="A0A4S1DRI1"/>
<dbReference type="RefSeq" id="WP_135878891.1">
    <property type="nucleotide sequence ID" value="NZ_SRSO01000042.1"/>
</dbReference>
<dbReference type="Proteomes" id="UP000307602">
    <property type="component" value="Unassembled WGS sequence"/>
</dbReference>
<comment type="caution">
    <text evidence="2">The sequence shown here is derived from an EMBL/GenBank/DDBJ whole genome shotgun (WGS) entry which is preliminary data.</text>
</comment>
<dbReference type="OrthoDB" id="1202202at2"/>